<keyword evidence="4" id="KW-1185">Reference proteome</keyword>
<organism evidence="3 4">
    <name type="scientific">Neptunomonas japonica JAMM 1380</name>
    <dbReference type="NCBI Taxonomy" id="1441457"/>
    <lineage>
        <taxon>Bacteria</taxon>
        <taxon>Pseudomonadati</taxon>
        <taxon>Pseudomonadota</taxon>
        <taxon>Gammaproteobacteria</taxon>
        <taxon>Oceanospirillales</taxon>
        <taxon>Oceanospirillaceae</taxon>
        <taxon>Neptunomonas</taxon>
    </lineage>
</organism>
<dbReference type="EMBL" id="AP014546">
    <property type="protein sequence ID" value="BBB30459.1"/>
    <property type="molecule type" value="Genomic_DNA"/>
</dbReference>
<gene>
    <name evidence="3" type="ORF">NEJAP_2514</name>
</gene>
<dbReference type="InterPro" id="IPR001638">
    <property type="entry name" value="Solute-binding_3/MltF_N"/>
</dbReference>
<evidence type="ECO:0000256" key="1">
    <source>
        <dbReference type="SAM" id="SignalP"/>
    </source>
</evidence>
<evidence type="ECO:0000313" key="3">
    <source>
        <dbReference type="EMBL" id="BBB30459.1"/>
    </source>
</evidence>
<dbReference type="KEGG" id="njp:NEJAP_2514"/>
<dbReference type="Gene3D" id="3.40.190.10">
    <property type="entry name" value="Periplasmic binding protein-like II"/>
    <property type="match status" value="2"/>
</dbReference>
<dbReference type="PANTHER" id="PTHR38834:SF3">
    <property type="entry name" value="SOLUTE-BINDING PROTEIN FAMILY 3_N-TERMINAL DOMAIN-CONTAINING PROTEIN"/>
    <property type="match status" value="1"/>
</dbReference>
<evidence type="ECO:0000313" key="4">
    <source>
        <dbReference type="Proteomes" id="UP000595332"/>
    </source>
</evidence>
<reference evidence="3 4" key="1">
    <citation type="journal article" date="2008" name="Int. J. Syst. Evol. Microbiol.">
        <title>Neptunomonas japonica sp. nov., an Osedax japonicus symbiont-like bacterium isolated from sediment adjacent to sperm whale carcasses off Kagoshima, Japan.</title>
        <authorList>
            <person name="Miyazaki M."/>
            <person name="Nogi Y."/>
            <person name="Fujiwara Y."/>
            <person name="Kawato M."/>
            <person name="Kubokawa K."/>
            <person name="Horikoshi K."/>
        </authorList>
    </citation>
    <scope>NUCLEOTIDE SEQUENCE [LARGE SCALE GENOMIC DNA]</scope>
    <source>
        <strain evidence="3 4">JAMM 1380</strain>
    </source>
</reference>
<evidence type="ECO:0000259" key="2">
    <source>
        <dbReference type="SMART" id="SM00062"/>
    </source>
</evidence>
<dbReference type="AlphaFoldDB" id="A0A7R6PDE7"/>
<feature type="signal peptide" evidence="1">
    <location>
        <begin position="1"/>
        <end position="23"/>
    </location>
</feature>
<feature type="chain" id="PRO_5033034042" evidence="1">
    <location>
        <begin position="24"/>
        <end position="248"/>
    </location>
</feature>
<keyword evidence="1" id="KW-0732">Signal</keyword>
<dbReference type="SMART" id="SM00062">
    <property type="entry name" value="PBPb"/>
    <property type="match status" value="1"/>
</dbReference>
<dbReference type="PANTHER" id="PTHR38834">
    <property type="entry name" value="PERIPLASMIC SUBSTRATE BINDING PROTEIN FAMILY 3"/>
    <property type="match status" value="1"/>
</dbReference>
<feature type="domain" description="Solute-binding protein family 3/N-terminal" evidence="2">
    <location>
        <begin position="27"/>
        <end position="248"/>
    </location>
</feature>
<name>A0A7R6PDE7_9GAMM</name>
<accession>A0A7R6PDE7</accession>
<dbReference type="Proteomes" id="UP000595332">
    <property type="component" value="Chromosome"/>
</dbReference>
<dbReference type="SUPFAM" id="SSF53850">
    <property type="entry name" value="Periplasmic binding protein-like II"/>
    <property type="match status" value="1"/>
</dbReference>
<protein>
    <submittedName>
        <fullName evidence="3">Polar amino acid transport system substrate-binding protein</fullName>
    </submittedName>
</protein>
<sequence>MFLLTPRCSVLAFLMLWAFPTFAETKPVELFTIDYPPYSIVNDHSQISGIDVDVVIAAFASVGVEVVFSTAPWKRIRKNLEHGYIAGYTSCARRPEREAYIFYSDKVSEANQVAVMSVEADGSKLFNLMDLQHYKVTAVDSWSVQKELAIKGIEHVKASDIDSGIRSVVFRDIDILYNGELSTLYRAQQLNLQDKIKIKRLADKQGSAFYLCLSKHYPDNAELLNKFNTGLERIKASGKFDAIYDKYL</sequence>
<proteinExistence type="predicted"/>
<dbReference type="Pfam" id="PF00497">
    <property type="entry name" value="SBP_bac_3"/>
    <property type="match status" value="1"/>
</dbReference>
<dbReference type="RefSeq" id="WP_201347642.1">
    <property type="nucleotide sequence ID" value="NZ_AP014546.1"/>
</dbReference>